<gene>
    <name evidence="1" type="ORF">INT46_010642</name>
</gene>
<reference evidence="1" key="1">
    <citation type="submission" date="2020-12" db="EMBL/GenBank/DDBJ databases">
        <title>Metabolic potential, ecology and presence of endohyphal bacteria is reflected in genomic diversity of Mucoromycotina.</title>
        <authorList>
            <person name="Muszewska A."/>
            <person name="Okrasinska A."/>
            <person name="Steczkiewicz K."/>
            <person name="Drgas O."/>
            <person name="Orlowska M."/>
            <person name="Perlinska-Lenart U."/>
            <person name="Aleksandrzak-Piekarczyk T."/>
            <person name="Szatraj K."/>
            <person name="Zielenkiewicz U."/>
            <person name="Pilsyk S."/>
            <person name="Malc E."/>
            <person name="Mieczkowski P."/>
            <person name="Kruszewska J.S."/>
            <person name="Biernat P."/>
            <person name="Pawlowska J."/>
        </authorList>
    </citation>
    <scope>NUCLEOTIDE SEQUENCE</scope>
    <source>
        <strain evidence="1">CBS 226.32</strain>
    </source>
</reference>
<evidence type="ECO:0000313" key="1">
    <source>
        <dbReference type="EMBL" id="KAG2210716.1"/>
    </source>
</evidence>
<proteinExistence type="predicted"/>
<organism evidence="1 2">
    <name type="scientific">Mucor plumbeus</name>
    <dbReference type="NCBI Taxonomy" id="97098"/>
    <lineage>
        <taxon>Eukaryota</taxon>
        <taxon>Fungi</taxon>
        <taxon>Fungi incertae sedis</taxon>
        <taxon>Mucoromycota</taxon>
        <taxon>Mucoromycotina</taxon>
        <taxon>Mucoromycetes</taxon>
        <taxon>Mucorales</taxon>
        <taxon>Mucorineae</taxon>
        <taxon>Mucoraceae</taxon>
        <taxon>Mucor</taxon>
    </lineage>
</organism>
<keyword evidence="2" id="KW-1185">Reference proteome</keyword>
<protein>
    <submittedName>
        <fullName evidence="1">Uncharacterized protein</fullName>
    </submittedName>
</protein>
<sequence>MVQAFSTTTKWPSPVVDDTKSQNIVNLPMSIWNEFNSSRTKLPKEANIYVSPYHYLKWLHRTQKNMSKVQDIPENAPSKTAFPRFVYRDFKEINHVLSLNN</sequence>
<accession>A0A8H7RGG0</accession>
<comment type="caution">
    <text evidence="1">The sequence shown here is derived from an EMBL/GenBank/DDBJ whole genome shotgun (WGS) entry which is preliminary data.</text>
</comment>
<dbReference type="Proteomes" id="UP000650833">
    <property type="component" value="Unassembled WGS sequence"/>
</dbReference>
<evidence type="ECO:0000313" key="2">
    <source>
        <dbReference type="Proteomes" id="UP000650833"/>
    </source>
</evidence>
<dbReference type="AlphaFoldDB" id="A0A8H7RGG0"/>
<name>A0A8H7RGG0_9FUNG</name>
<dbReference type="OrthoDB" id="10591792at2759"/>
<dbReference type="EMBL" id="JAEPRC010000077">
    <property type="protein sequence ID" value="KAG2210716.1"/>
    <property type="molecule type" value="Genomic_DNA"/>
</dbReference>